<dbReference type="BioCyc" id="PMAR862515-HMP:GMOO-1187-MONOMER"/>
<dbReference type="Proteomes" id="UP000004394">
    <property type="component" value="Unassembled WGS sequence"/>
</dbReference>
<keyword evidence="1" id="KW-0732">Signal</keyword>
<evidence type="ECO:0000313" key="3">
    <source>
        <dbReference type="Proteomes" id="UP000004394"/>
    </source>
</evidence>
<sequence>MKHLQKSLVTAMLLLATTTVYAQKNVEKAFEDFRAAYQNNKNVACSINEEKDPVSGKLLSRGNTCRFTLTKQDKKWLNTLLSAFQADVPAAYYYVNRDADPDTTSLYSIAYSNARYFTLGKDKSNRLVLISIADPADSLRRYVYAMEWNDTHQADVITGQLYSVYGKRPSKQWFSGRISIDGMNIDEWMKSSRELAALKNMNLDSLMTLSAKHRISGKELRNMLGAYDNVITRYRSEPKDDVDFLERFGAMKSSFMYSLDKRKTADWTQVVAGKLVKLCKNHGKLLKADEKTLCIQSLKEMKKAIDDKFIIGLLTEAIKYLE</sequence>
<dbReference type="AlphaFoldDB" id="E0NSL7"/>
<dbReference type="eggNOG" id="ENOG502ZX6G">
    <property type="taxonomic scope" value="Bacteria"/>
</dbReference>
<organism evidence="2 3">
    <name type="scientific">Hoylesella marshii DSM 16973 = JCM 13450</name>
    <dbReference type="NCBI Taxonomy" id="862515"/>
    <lineage>
        <taxon>Bacteria</taxon>
        <taxon>Pseudomonadati</taxon>
        <taxon>Bacteroidota</taxon>
        <taxon>Bacteroidia</taxon>
        <taxon>Bacteroidales</taxon>
        <taxon>Prevotellaceae</taxon>
        <taxon>Hoylesella</taxon>
    </lineage>
</organism>
<feature type="signal peptide" evidence="1">
    <location>
        <begin position="1"/>
        <end position="22"/>
    </location>
</feature>
<dbReference type="STRING" id="862515.HMPREF0658_1168"/>
<reference evidence="2" key="1">
    <citation type="submission" date="2010-07" db="EMBL/GenBank/DDBJ databases">
        <authorList>
            <person name="Muzny D."/>
            <person name="Qin X."/>
            <person name="Deng J."/>
            <person name="Jiang H."/>
            <person name="Liu Y."/>
            <person name="Qu J."/>
            <person name="Song X.-Z."/>
            <person name="Zhang L."/>
            <person name="Thornton R."/>
            <person name="Coyle M."/>
            <person name="Francisco L."/>
            <person name="Jackson L."/>
            <person name="Javaid M."/>
            <person name="Korchina V."/>
            <person name="Kovar C."/>
            <person name="Mata R."/>
            <person name="Mathew T."/>
            <person name="Ngo R."/>
            <person name="Nguyen L."/>
            <person name="Nguyen N."/>
            <person name="Okwuonu G."/>
            <person name="Ongeri F."/>
            <person name="Pham C."/>
            <person name="Simmons D."/>
            <person name="Wilczek-Boney K."/>
            <person name="Hale W."/>
            <person name="Jakkamsetti A."/>
            <person name="Pham P."/>
            <person name="Ruth R."/>
            <person name="San Lucas F."/>
            <person name="Warren J."/>
            <person name="Zhang J."/>
            <person name="Zhao Z."/>
            <person name="Zhou C."/>
            <person name="Zhu D."/>
            <person name="Lee S."/>
            <person name="Bess C."/>
            <person name="Blankenburg K."/>
            <person name="Forbes L."/>
            <person name="Fu Q."/>
            <person name="Gubbala S."/>
            <person name="Hirani K."/>
            <person name="Jayaseelan J.C."/>
            <person name="Lara F."/>
            <person name="Munidasa M."/>
            <person name="Palculict T."/>
            <person name="Patil S."/>
            <person name="Pu L.-L."/>
            <person name="Saada N."/>
            <person name="Tang L."/>
            <person name="Weissenberger G."/>
            <person name="Zhu Y."/>
            <person name="Hemphill L."/>
            <person name="Shang Y."/>
            <person name="Youmans B."/>
            <person name="Ayvaz T."/>
            <person name="Ross M."/>
            <person name="Santibanez J."/>
            <person name="Aqrawi P."/>
            <person name="Gross S."/>
            <person name="Joshi V."/>
            <person name="Fowler G."/>
            <person name="Nazareth L."/>
            <person name="Reid J."/>
            <person name="Worley K."/>
            <person name="Petrosino J."/>
            <person name="Highlander S."/>
            <person name="Gibbs R."/>
        </authorList>
    </citation>
    <scope>NUCLEOTIDE SEQUENCE [LARGE SCALE GENOMIC DNA]</scope>
    <source>
        <strain evidence="2">DSM 16973</strain>
    </source>
</reference>
<name>E0NSL7_9BACT</name>
<dbReference type="OrthoDB" id="1071568at2"/>
<dbReference type="HOGENOM" id="CLU_983025_0_0_10"/>
<dbReference type="RefSeq" id="WP_006949163.1">
    <property type="nucleotide sequence ID" value="NZ_BAJI01000047.1"/>
</dbReference>
<feature type="chain" id="PRO_5003138306" description="DUF4835 domain-containing protein" evidence="1">
    <location>
        <begin position="23"/>
        <end position="322"/>
    </location>
</feature>
<evidence type="ECO:0000256" key="1">
    <source>
        <dbReference type="SAM" id="SignalP"/>
    </source>
</evidence>
<evidence type="ECO:0008006" key="4">
    <source>
        <dbReference type="Google" id="ProtNLM"/>
    </source>
</evidence>
<comment type="caution">
    <text evidence="2">The sequence shown here is derived from an EMBL/GenBank/DDBJ whole genome shotgun (WGS) entry which is preliminary data.</text>
</comment>
<proteinExistence type="predicted"/>
<protein>
    <recommendedName>
        <fullName evidence="4">DUF4835 domain-containing protein</fullName>
    </recommendedName>
</protein>
<evidence type="ECO:0000313" key="2">
    <source>
        <dbReference type="EMBL" id="EFM01884.1"/>
    </source>
</evidence>
<accession>E0NSL7</accession>
<dbReference type="EMBL" id="AEEI01000038">
    <property type="protein sequence ID" value="EFM01884.1"/>
    <property type="molecule type" value="Genomic_DNA"/>
</dbReference>
<keyword evidence="3" id="KW-1185">Reference proteome</keyword>
<gene>
    <name evidence="2" type="ORF">HMPREF0658_1168</name>
</gene>